<evidence type="ECO:0008006" key="3">
    <source>
        <dbReference type="Google" id="ProtNLM"/>
    </source>
</evidence>
<dbReference type="EMBL" id="HBGF01016844">
    <property type="protein sequence ID" value="CAD9108729.1"/>
    <property type="molecule type" value="Transcribed_RNA"/>
</dbReference>
<protein>
    <recommendedName>
        <fullName evidence="3">Thioredoxin domain-containing protein</fullName>
    </recommendedName>
</protein>
<gene>
    <name evidence="2" type="ORF">NDES1114_LOCUS11070</name>
</gene>
<dbReference type="Gene3D" id="3.40.30.10">
    <property type="entry name" value="Glutaredoxin"/>
    <property type="match status" value="1"/>
</dbReference>
<feature type="region of interest" description="Disordered" evidence="1">
    <location>
        <begin position="137"/>
        <end position="165"/>
    </location>
</feature>
<feature type="compositionally biased region" description="Basic and acidic residues" evidence="1">
    <location>
        <begin position="137"/>
        <end position="151"/>
    </location>
</feature>
<dbReference type="SUPFAM" id="SSF52833">
    <property type="entry name" value="Thioredoxin-like"/>
    <property type="match status" value="1"/>
</dbReference>
<organism evidence="2">
    <name type="scientific">Neobodo designis</name>
    <name type="common">Flagellated protozoan</name>
    <name type="synonym">Bodo designis</name>
    <dbReference type="NCBI Taxonomy" id="312471"/>
    <lineage>
        <taxon>Eukaryota</taxon>
        <taxon>Discoba</taxon>
        <taxon>Euglenozoa</taxon>
        <taxon>Kinetoplastea</taxon>
        <taxon>Metakinetoplastina</taxon>
        <taxon>Neobodonida</taxon>
        <taxon>Neobodo</taxon>
    </lineage>
</organism>
<proteinExistence type="predicted"/>
<evidence type="ECO:0000256" key="1">
    <source>
        <dbReference type="SAM" id="MobiDB-lite"/>
    </source>
</evidence>
<dbReference type="InterPro" id="IPR036249">
    <property type="entry name" value="Thioredoxin-like_sf"/>
</dbReference>
<sequence length="165" mass="17723">MGDEENDVPPPEKITVFPLASADEWTADRDDATKVTAVAFVSRHSEHSDAARATMKELSAMPEYAGMAFKVCDADESPEVVKAASVSHPIAGLPCFFFLFSGVALEQFTGNNMEKLKVCAKAAELKKKELIVKMEKEKEEAAKRAAEEEAAAKAAAEAQEAEASA</sequence>
<evidence type="ECO:0000313" key="2">
    <source>
        <dbReference type="EMBL" id="CAD9108729.1"/>
    </source>
</evidence>
<accession>A0A7S1LMT6</accession>
<feature type="compositionally biased region" description="Low complexity" evidence="1">
    <location>
        <begin position="152"/>
        <end position="165"/>
    </location>
</feature>
<reference evidence="2" key="1">
    <citation type="submission" date="2021-01" db="EMBL/GenBank/DDBJ databases">
        <authorList>
            <person name="Corre E."/>
            <person name="Pelletier E."/>
            <person name="Niang G."/>
            <person name="Scheremetjew M."/>
            <person name="Finn R."/>
            <person name="Kale V."/>
            <person name="Holt S."/>
            <person name="Cochrane G."/>
            <person name="Meng A."/>
            <person name="Brown T."/>
            <person name="Cohen L."/>
        </authorList>
    </citation>
    <scope>NUCLEOTIDE SEQUENCE</scope>
    <source>
        <strain evidence="2">CCAP 1951/1</strain>
    </source>
</reference>
<dbReference type="AlphaFoldDB" id="A0A7S1LMT6"/>
<name>A0A7S1LMT6_NEODS</name>